<dbReference type="EMBL" id="JAJOMB010000004">
    <property type="protein sequence ID" value="MCD5311138.1"/>
    <property type="molecule type" value="Genomic_DNA"/>
</dbReference>
<reference evidence="2" key="1">
    <citation type="submission" date="2021-11" db="EMBL/GenBank/DDBJ databases">
        <title>Streptomyces corallinus and Kineosporia corallina sp. nov., two new coral-derived marine actinobacteria.</title>
        <authorList>
            <person name="Buangrab K."/>
            <person name="Sutthacheep M."/>
            <person name="Yeemin T."/>
            <person name="Harunari E."/>
            <person name="Igarashi Y."/>
            <person name="Sripreechasak P."/>
            <person name="Kanchanasin P."/>
            <person name="Tanasupawat S."/>
            <person name="Phongsopitanun W."/>
        </authorList>
    </citation>
    <scope>NUCLEOTIDE SEQUENCE</scope>
    <source>
        <strain evidence="2">JCM 31032</strain>
    </source>
</reference>
<dbReference type="InterPro" id="IPR018958">
    <property type="entry name" value="Knr4/Smi1-like_dom"/>
</dbReference>
<dbReference type="InterPro" id="IPR037883">
    <property type="entry name" value="Knr4/Smi1-like_sf"/>
</dbReference>
<accession>A0A9X1NBL4</accession>
<feature type="domain" description="Knr4/Smi1-like" evidence="1">
    <location>
        <begin position="56"/>
        <end position="128"/>
    </location>
</feature>
<name>A0A9X1NBL4_9ACTN</name>
<protein>
    <submittedName>
        <fullName evidence="2">SMI1/KNR4 family protein</fullName>
    </submittedName>
</protein>
<evidence type="ECO:0000259" key="1">
    <source>
        <dbReference type="Pfam" id="PF09346"/>
    </source>
</evidence>
<dbReference type="SUPFAM" id="SSF160631">
    <property type="entry name" value="SMI1/KNR4-like"/>
    <property type="match status" value="1"/>
</dbReference>
<gene>
    <name evidence="2" type="ORF">LR394_09535</name>
</gene>
<dbReference type="Pfam" id="PF09346">
    <property type="entry name" value="SMI1_KNR4"/>
    <property type="match status" value="1"/>
</dbReference>
<dbReference type="AlphaFoldDB" id="A0A9X1NBL4"/>
<proteinExistence type="predicted"/>
<sequence length="131" mass="13617">MEYPTASTPSPGQPMLPSALADLLAEGVGLVTLDPGALPSGLESAELGLLGSPEQMAGFYETYEFGIYMPGAWPFALDGGGGFFALDLRAITSSSTENAPVVWAHSGNLGWGEDEYVSVAADFNQLLAACR</sequence>
<evidence type="ECO:0000313" key="2">
    <source>
        <dbReference type="EMBL" id="MCD5311138.1"/>
    </source>
</evidence>
<organism evidence="2 3">
    <name type="scientific">Kineosporia babensis</name>
    <dbReference type="NCBI Taxonomy" id="499548"/>
    <lineage>
        <taxon>Bacteria</taxon>
        <taxon>Bacillati</taxon>
        <taxon>Actinomycetota</taxon>
        <taxon>Actinomycetes</taxon>
        <taxon>Kineosporiales</taxon>
        <taxon>Kineosporiaceae</taxon>
        <taxon>Kineosporia</taxon>
    </lineage>
</organism>
<evidence type="ECO:0000313" key="3">
    <source>
        <dbReference type="Proteomes" id="UP001138997"/>
    </source>
</evidence>
<dbReference type="Gene3D" id="3.40.1580.10">
    <property type="entry name" value="SMI1/KNR4-like"/>
    <property type="match status" value="1"/>
</dbReference>
<dbReference type="RefSeq" id="WP_231440316.1">
    <property type="nucleotide sequence ID" value="NZ_JAJOMB010000004.1"/>
</dbReference>
<comment type="caution">
    <text evidence="2">The sequence shown here is derived from an EMBL/GenBank/DDBJ whole genome shotgun (WGS) entry which is preliminary data.</text>
</comment>
<dbReference type="Proteomes" id="UP001138997">
    <property type="component" value="Unassembled WGS sequence"/>
</dbReference>
<keyword evidence="3" id="KW-1185">Reference proteome</keyword>